<protein>
    <submittedName>
        <fullName evidence="3">Enoyl-CoA hydratase</fullName>
    </submittedName>
</protein>
<reference evidence="3" key="1">
    <citation type="journal article" date="2014" name="Int. J. Syst. Evol. Microbiol.">
        <title>Complete genome sequence of Corynebacterium casei LMG S-19264T (=DSM 44701T), isolated from a smear-ripened cheese.</title>
        <authorList>
            <consortium name="US DOE Joint Genome Institute (JGI-PGF)"/>
            <person name="Walter F."/>
            <person name="Albersmeier A."/>
            <person name="Kalinowski J."/>
            <person name="Ruckert C."/>
        </authorList>
    </citation>
    <scope>NUCLEOTIDE SEQUENCE</scope>
    <source>
        <strain evidence="3">CCM 7897</strain>
    </source>
</reference>
<evidence type="ECO:0000256" key="1">
    <source>
        <dbReference type="ARBA" id="ARBA00005254"/>
    </source>
</evidence>
<accession>A0A917F285</accession>
<name>A0A917F285_9HYPH</name>
<evidence type="ECO:0000256" key="2">
    <source>
        <dbReference type="RuleBase" id="RU003707"/>
    </source>
</evidence>
<evidence type="ECO:0000313" key="3">
    <source>
        <dbReference type="EMBL" id="GGF45720.1"/>
    </source>
</evidence>
<dbReference type="SUPFAM" id="SSF52096">
    <property type="entry name" value="ClpP/crotonase"/>
    <property type="match status" value="1"/>
</dbReference>
<dbReference type="InterPro" id="IPR018376">
    <property type="entry name" value="Enoyl-CoA_hyd/isom_CS"/>
</dbReference>
<keyword evidence="4" id="KW-1185">Reference proteome</keyword>
<dbReference type="PANTHER" id="PTHR43459">
    <property type="entry name" value="ENOYL-COA HYDRATASE"/>
    <property type="match status" value="1"/>
</dbReference>
<dbReference type="PROSITE" id="PS00166">
    <property type="entry name" value="ENOYL_COA_HYDRATASE"/>
    <property type="match status" value="1"/>
</dbReference>
<dbReference type="CDD" id="cd06558">
    <property type="entry name" value="crotonase-like"/>
    <property type="match status" value="1"/>
</dbReference>
<reference evidence="3" key="2">
    <citation type="submission" date="2020-09" db="EMBL/GenBank/DDBJ databases">
        <authorList>
            <person name="Sun Q."/>
            <person name="Sedlacek I."/>
        </authorList>
    </citation>
    <scope>NUCLEOTIDE SEQUENCE</scope>
    <source>
        <strain evidence="3">CCM 7897</strain>
    </source>
</reference>
<dbReference type="Proteomes" id="UP000606044">
    <property type="component" value="Unassembled WGS sequence"/>
</dbReference>
<comment type="caution">
    <text evidence="3">The sequence shown here is derived from an EMBL/GenBank/DDBJ whole genome shotgun (WGS) entry which is preliminary data.</text>
</comment>
<dbReference type="InterPro" id="IPR001753">
    <property type="entry name" value="Enoyl-CoA_hydra/iso"/>
</dbReference>
<dbReference type="GO" id="GO:0003824">
    <property type="term" value="F:catalytic activity"/>
    <property type="evidence" value="ECO:0007669"/>
    <property type="project" value="InterPro"/>
</dbReference>
<dbReference type="Gene3D" id="3.90.226.10">
    <property type="entry name" value="2-enoyl-CoA Hydratase, Chain A, domain 1"/>
    <property type="match status" value="1"/>
</dbReference>
<organism evidence="3 4">
    <name type="scientific">Azorhizobium oxalatiphilum</name>
    <dbReference type="NCBI Taxonomy" id="980631"/>
    <lineage>
        <taxon>Bacteria</taxon>
        <taxon>Pseudomonadati</taxon>
        <taxon>Pseudomonadota</taxon>
        <taxon>Alphaproteobacteria</taxon>
        <taxon>Hyphomicrobiales</taxon>
        <taxon>Xanthobacteraceae</taxon>
        <taxon>Azorhizobium</taxon>
    </lineage>
</organism>
<gene>
    <name evidence="3" type="ORF">GCM10007301_01530</name>
</gene>
<dbReference type="InterPro" id="IPR014748">
    <property type="entry name" value="Enoyl-CoA_hydra_C"/>
</dbReference>
<dbReference type="Gene3D" id="1.10.12.10">
    <property type="entry name" value="Lyase 2-enoyl-coa Hydratase, Chain A, domain 2"/>
    <property type="match status" value="1"/>
</dbReference>
<sequence length="263" mass="27013">MSDADPVLLDVTGGIARIRFNRPHVLNALDEHAILAFKRAADTVAGQPGVRVVVLSGAGRAFLAGGDVARFHAAGEDAPNVVASLIGPFHEAILTLSKLKAPVIASVQGAVAGGGLSVALAADLLIAADDAKFSMAYSRIATSPDGGGTWHLPRIVGLRKAMELALLSENIDAQEALRLGIANKVVPLDQLADVTDKIAGALAAGPTAAYGRIKALLRASSTNSLAEQLQAEKESFVASAGTRDFAEGAAAFVGKRAPRFEGH</sequence>
<dbReference type="PANTHER" id="PTHR43459:SF1">
    <property type="entry name" value="EG:BACN32G11.4 PROTEIN"/>
    <property type="match status" value="1"/>
</dbReference>
<dbReference type="InterPro" id="IPR029045">
    <property type="entry name" value="ClpP/crotonase-like_dom_sf"/>
</dbReference>
<evidence type="ECO:0000313" key="4">
    <source>
        <dbReference type="Proteomes" id="UP000606044"/>
    </source>
</evidence>
<proteinExistence type="inferred from homology"/>
<comment type="similarity">
    <text evidence="1 2">Belongs to the enoyl-CoA hydratase/isomerase family.</text>
</comment>
<dbReference type="RefSeq" id="WP_188574480.1">
    <property type="nucleotide sequence ID" value="NZ_BMCT01000001.1"/>
</dbReference>
<dbReference type="AlphaFoldDB" id="A0A917F285"/>
<dbReference type="EMBL" id="BMCT01000001">
    <property type="protein sequence ID" value="GGF45720.1"/>
    <property type="molecule type" value="Genomic_DNA"/>
</dbReference>
<dbReference type="Pfam" id="PF00378">
    <property type="entry name" value="ECH_1"/>
    <property type="match status" value="1"/>
</dbReference>